<dbReference type="AlphaFoldDB" id="A0A1U9LJM2"/>
<accession>A0A1U9LJM2</accession>
<keyword evidence="1" id="KW-0614">Plasmid</keyword>
<dbReference type="KEGG" id="aper:A0U91_16205"/>
<reference evidence="1 2" key="1">
    <citation type="submission" date="2016-03" db="EMBL/GenBank/DDBJ databases">
        <title>Acetic acid bacteria sequencing.</title>
        <authorList>
            <person name="Brandt J."/>
            <person name="Jakob F."/>
            <person name="Vogel R.F."/>
        </authorList>
    </citation>
    <scope>NUCLEOTIDE SEQUENCE [LARGE SCALE GENOMIC DNA]</scope>
    <source>
        <strain evidence="1 2">TMW2.1084</strain>
        <plasmid evidence="2">pac1084_1</plasmid>
    </source>
</reference>
<evidence type="ECO:0000313" key="2">
    <source>
        <dbReference type="Proteomes" id="UP000189055"/>
    </source>
</evidence>
<organism evidence="1 2">
    <name type="scientific">Acetobacter persici</name>
    <dbReference type="NCBI Taxonomy" id="1076596"/>
    <lineage>
        <taxon>Bacteria</taxon>
        <taxon>Pseudomonadati</taxon>
        <taxon>Pseudomonadota</taxon>
        <taxon>Alphaproteobacteria</taxon>
        <taxon>Acetobacterales</taxon>
        <taxon>Acetobacteraceae</taxon>
        <taxon>Acetobacter</taxon>
    </lineage>
</organism>
<proteinExistence type="predicted"/>
<dbReference type="RefSeq" id="WP_077932176.1">
    <property type="nucleotide sequence ID" value="NZ_CP014688.1"/>
</dbReference>
<gene>
    <name evidence="1" type="ORF">A0U91_16205</name>
</gene>
<dbReference type="Proteomes" id="UP000189055">
    <property type="component" value="Plasmid pAC1084_1"/>
</dbReference>
<geneLocation type="plasmid" evidence="2">
    <name>pac1084_1</name>
</geneLocation>
<protein>
    <submittedName>
        <fullName evidence="1">Uncharacterized protein</fullName>
    </submittedName>
</protein>
<evidence type="ECO:0000313" key="1">
    <source>
        <dbReference type="EMBL" id="AQT06549.1"/>
    </source>
</evidence>
<dbReference type="EMBL" id="CP014688">
    <property type="protein sequence ID" value="AQT06549.1"/>
    <property type="molecule type" value="Genomic_DNA"/>
</dbReference>
<name>A0A1U9LJM2_9PROT</name>
<sequence length="137" mass="15088">MPNSKQGNNAHLVNPVDLSLSKFIMNRGRPVTLFSGTPSQKTIALAFRGEELLDPQTLQPMAEALESGFYALAEVFDTLSSQTPPEHRWLFAGQVADYPDIVRESLAAIPEESRETQREALRFVFLATSAPARRTGG</sequence>